<dbReference type="PANTHER" id="PTHR24421:SF10">
    <property type="entry name" value="NITRATE_NITRITE SENSOR PROTEIN NARQ"/>
    <property type="match status" value="1"/>
</dbReference>
<dbReference type="GO" id="GO:0000155">
    <property type="term" value="F:phosphorelay sensor kinase activity"/>
    <property type="evidence" value="ECO:0007669"/>
    <property type="project" value="InterPro"/>
</dbReference>
<feature type="transmembrane region" description="Helical" evidence="10">
    <location>
        <begin position="28"/>
        <end position="46"/>
    </location>
</feature>
<keyword evidence="10" id="KW-0472">Membrane</keyword>
<feature type="transmembrane region" description="Helical" evidence="10">
    <location>
        <begin position="155"/>
        <end position="180"/>
    </location>
</feature>
<dbReference type="RefSeq" id="WP_207128615.1">
    <property type="nucleotide sequence ID" value="NZ_BOPO01000128.1"/>
</dbReference>
<keyword evidence="6" id="KW-0418">Kinase</keyword>
<protein>
    <recommendedName>
        <fullName evidence="2">histidine kinase</fullName>
        <ecNumber evidence="2">2.7.13.3</ecNumber>
    </recommendedName>
</protein>
<evidence type="ECO:0000313" key="12">
    <source>
        <dbReference type="EMBL" id="GIL31043.1"/>
    </source>
</evidence>
<keyword evidence="4" id="KW-0808">Transferase</keyword>
<dbReference type="GO" id="GO:0016020">
    <property type="term" value="C:membrane"/>
    <property type="evidence" value="ECO:0007669"/>
    <property type="project" value="InterPro"/>
</dbReference>
<keyword evidence="5" id="KW-0547">Nucleotide-binding</keyword>
<dbReference type="InterPro" id="IPR011712">
    <property type="entry name" value="Sig_transdc_His_kin_sub3_dim/P"/>
</dbReference>
<dbReference type="Gene3D" id="3.30.565.10">
    <property type="entry name" value="Histidine kinase-like ATPase, C-terminal domain"/>
    <property type="match status" value="1"/>
</dbReference>
<evidence type="ECO:0000256" key="7">
    <source>
        <dbReference type="ARBA" id="ARBA00022840"/>
    </source>
</evidence>
<feature type="transmembrane region" description="Helical" evidence="10">
    <location>
        <begin position="101"/>
        <end position="121"/>
    </location>
</feature>
<dbReference type="InterPro" id="IPR036890">
    <property type="entry name" value="HATPase_C_sf"/>
</dbReference>
<dbReference type="Pfam" id="PF07730">
    <property type="entry name" value="HisKA_3"/>
    <property type="match status" value="1"/>
</dbReference>
<dbReference type="GO" id="GO:0005524">
    <property type="term" value="F:ATP binding"/>
    <property type="evidence" value="ECO:0007669"/>
    <property type="project" value="UniProtKB-KW"/>
</dbReference>
<evidence type="ECO:0000256" key="3">
    <source>
        <dbReference type="ARBA" id="ARBA00022553"/>
    </source>
</evidence>
<sequence length="405" mass="41944">MTDPGRPVPAAGAAGRSRSEAAAWRGRVRLAAGVALAVVLLLPVPLAKTEAGAALLVALPAAAAGFVAFVRWRGRFLVGAVAVACALSYAVDAAYRGPQDYAVLWALPEYAALLVLVTRTIRSAPGRVAALLGPATALAVVLLPIRALLAHPASAALAVALLCALSMFPAACAAGLGLHLRLLAVRRARAVDDLLAAQRLSVAADLHDFVAHELTGIVVEVQAAQWEQAYRPDQMRELLGRVEAAGVRALDSMDRTVASLRTGTPPRRLYRLADLTEVTDRFGATLRLDEALGPVADSTQQTGYRIVVEALTNVRRHAAAGARATVTVAPSGTGAIAVTVTDAGGHRRRRPGGVAGPRTAPDEAGRYGRGGTGLAGLAARVDALGGTLRWGPQGDGWQVHAVLPR</sequence>
<comment type="catalytic activity">
    <reaction evidence="1">
        <text>ATP + protein L-histidine = ADP + protein N-phospho-L-histidine.</text>
        <dbReference type="EC" id="2.7.13.3"/>
    </reaction>
</comment>
<comment type="caution">
    <text evidence="12">The sequence shown here is derived from an EMBL/GenBank/DDBJ whole genome shotgun (WGS) entry which is preliminary data.</text>
</comment>
<reference evidence="13" key="1">
    <citation type="journal article" date="2021" name="Int. J. Syst. Evol. Microbiol.">
        <title>Actinocatenispora comari sp. nov., an endophytic actinomycete isolated from aerial parts of Comarum salesowianum.</title>
        <authorList>
            <person name="Oyunbileg N."/>
            <person name="Iizaka Y."/>
            <person name="Hamada M."/>
            <person name="Davaapurev B.O."/>
            <person name="Fukumoto A."/>
            <person name="Tsetseg B."/>
            <person name="Kato F."/>
            <person name="Tamura T."/>
            <person name="Batkhuu J."/>
            <person name="Anzai Y."/>
        </authorList>
    </citation>
    <scope>NUCLEOTIDE SEQUENCE [LARGE SCALE GENOMIC DNA]</scope>
    <source>
        <strain evidence="13">NUM-2625</strain>
    </source>
</reference>
<keyword evidence="8" id="KW-0902">Two-component regulatory system</keyword>
<dbReference type="Gene3D" id="1.20.5.1930">
    <property type="match status" value="1"/>
</dbReference>
<evidence type="ECO:0000256" key="10">
    <source>
        <dbReference type="SAM" id="Phobius"/>
    </source>
</evidence>
<feature type="region of interest" description="Disordered" evidence="9">
    <location>
        <begin position="344"/>
        <end position="369"/>
    </location>
</feature>
<evidence type="ECO:0000256" key="1">
    <source>
        <dbReference type="ARBA" id="ARBA00000085"/>
    </source>
</evidence>
<evidence type="ECO:0000256" key="4">
    <source>
        <dbReference type="ARBA" id="ARBA00022679"/>
    </source>
</evidence>
<name>A0A8J4EPQ2_9ACTN</name>
<evidence type="ECO:0000256" key="5">
    <source>
        <dbReference type="ARBA" id="ARBA00022741"/>
    </source>
</evidence>
<gene>
    <name evidence="12" type="ORF">NUM_62970</name>
</gene>
<keyword evidence="10" id="KW-1133">Transmembrane helix</keyword>
<feature type="transmembrane region" description="Helical" evidence="10">
    <location>
        <begin position="76"/>
        <end position="95"/>
    </location>
</feature>
<evidence type="ECO:0000256" key="6">
    <source>
        <dbReference type="ARBA" id="ARBA00022777"/>
    </source>
</evidence>
<organism evidence="12 13">
    <name type="scientific">Actinocatenispora comari</name>
    <dbReference type="NCBI Taxonomy" id="2807577"/>
    <lineage>
        <taxon>Bacteria</taxon>
        <taxon>Bacillati</taxon>
        <taxon>Actinomycetota</taxon>
        <taxon>Actinomycetes</taxon>
        <taxon>Micromonosporales</taxon>
        <taxon>Micromonosporaceae</taxon>
        <taxon>Actinocatenispora</taxon>
    </lineage>
</organism>
<evidence type="ECO:0000313" key="13">
    <source>
        <dbReference type="Proteomes" id="UP000614996"/>
    </source>
</evidence>
<dbReference type="EMBL" id="BOPO01000128">
    <property type="protein sequence ID" value="GIL31043.1"/>
    <property type="molecule type" value="Genomic_DNA"/>
</dbReference>
<dbReference type="EC" id="2.7.13.3" evidence="2"/>
<evidence type="ECO:0000259" key="11">
    <source>
        <dbReference type="Pfam" id="PF07730"/>
    </source>
</evidence>
<dbReference type="AlphaFoldDB" id="A0A8J4EPQ2"/>
<feature type="domain" description="Signal transduction histidine kinase subgroup 3 dimerisation and phosphoacceptor" evidence="11">
    <location>
        <begin position="199"/>
        <end position="263"/>
    </location>
</feature>
<evidence type="ECO:0000256" key="9">
    <source>
        <dbReference type="SAM" id="MobiDB-lite"/>
    </source>
</evidence>
<keyword evidence="3" id="KW-0597">Phosphoprotein</keyword>
<keyword evidence="13" id="KW-1185">Reference proteome</keyword>
<feature type="transmembrane region" description="Helical" evidence="10">
    <location>
        <begin position="128"/>
        <end position="149"/>
    </location>
</feature>
<keyword evidence="10" id="KW-0812">Transmembrane</keyword>
<dbReference type="GO" id="GO:0046983">
    <property type="term" value="F:protein dimerization activity"/>
    <property type="evidence" value="ECO:0007669"/>
    <property type="project" value="InterPro"/>
</dbReference>
<feature type="transmembrane region" description="Helical" evidence="10">
    <location>
        <begin position="52"/>
        <end position="69"/>
    </location>
</feature>
<evidence type="ECO:0000256" key="8">
    <source>
        <dbReference type="ARBA" id="ARBA00023012"/>
    </source>
</evidence>
<dbReference type="InterPro" id="IPR050482">
    <property type="entry name" value="Sensor_HK_TwoCompSys"/>
</dbReference>
<dbReference type="Proteomes" id="UP000614996">
    <property type="component" value="Unassembled WGS sequence"/>
</dbReference>
<dbReference type="SUPFAM" id="SSF55874">
    <property type="entry name" value="ATPase domain of HSP90 chaperone/DNA topoisomerase II/histidine kinase"/>
    <property type="match status" value="1"/>
</dbReference>
<evidence type="ECO:0000256" key="2">
    <source>
        <dbReference type="ARBA" id="ARBA00012438"/>
    </source>
</evidence>
<proteinExistence type="predicted"/>
<accession>A0A8J4EPQ2</accession>
<keyword evidence="7" id="KW-0067">ATP-binding</keyword>
<dbReference type="PANTHER" id="PTHR24421">
    <property type="entry name" value="NITRATE/NITRITE SENSOR PROTEIN NARX-RELATED"/>
    <property type="match status" value="1"/>
</dbReference>